<proteinExistence type="predicted"/>
<sequence length="260" mass="29409">MVIPFVKEDQDIRTVLEADPNKRIAITRVKEGFDTRGFSTIDFRAKLKQTQTDKAFEIENQTTLKQQLIELSGADFYVETDVNVNYNSTGNSVTVILNGYDAFSGQSLANKVSTSPKFYTNDIAKLTDKAVNACIDDFLNVMNQKFSGIIANGRTLSLSITFTTTSKWNMDSEIGSDHALLSDVVETWLEKNAYKKYYHIQGITASKMIIDDVRVPLKEEFTNNNYRPSRFLANFRTYLKSLGIETTRDILGSKLFVTIQ</sequence>
<reference evidence="1 2" key="1">
    <citation type="submission" date="2023-05" db="EMBL/GenBank/DDBJ databases">
        <authorList>
            <person name="Zhang X."/>
        </authorList>
    </citation>
    <scope>NUCLEOTIDE SEQUENCE [LARGE SCALE GENOMIC DNA]</scope>
    <source>
        <strain evidence="1 2">DM2B3-1</strain>
    </source>
</reference>
<evidence type="ECO:0000313" key="1">
    <source>
        <dbReference type="EMBL" id="MDJ1496688.1"/>
    </source>
</evidence>
<protein>
    <submittedName>
        <fullName evidence="1">DUF6175 family protein</fullName>
    </submittedName>
</protein>
<dbReference type="Pfam" id="PF19672">
    <property type="entry name" value="DUF6175"/>
    <property type="match status" value="1"/>
</dbReference>
<organism evidence="1 2">
    <name type="scientific">Xanthocytophaga flava</name>
    <dbReference type="NCBI Taxonomy" id="3048013"/>
    <lineage>
        <taxon>Bacteria</taxon>
        <taxon>Pseudomonadati</taxon>
        <taxon>Bacteroidota</taxon>
        <taxon>Cytophagia</taxon>
        <taxon>Cytophagales</taxon>
        <taxon>Rhodocytophagaceae</taxon>
        <taxon>Xanthocytophaga</taxon>
    </lineage>
</organism>
<evidence type="ECO:0000313" key="2">
    <source>
        <dbReference type="Proteomes" id="UP001228581"/>
    </source>
</evidence>
<gene>
    <name evidence="1" type="ORF">QNI19_27390</name>
</gene>
<accession>A0ABT7CSH9</accession>
<dbReference type="RefSeq" id="WP_314001708.1">
    <property type="nucleotide sequence ID" value="NZ_JASJOT010000024.1"/>
</dbReference>
<dbReference type="Proteomes" id="UP001228581">
    <property type="component" value="Unassembled WGS sequence"/>
</dbReference>
<name>A0ABT7CSH9_9BACT</name>
<keyword evidence="2" id="KW-1185">Reference proteome</keyword>
<dbReference type="InterPro" id="IPR046173">
    <property type="entry name" value="DUF6175"/>
</dbReference>
<comment type="caution">
    <text evidence="1">The sequence shown here is derived from an EMBL/GenBank/DDBJ whole genome shotgun (WGS) entry which is preliminary data.</text>
</comment>
<dbReference type="EMBL" id="JASJOT010000024">
    <property type="protein sequence ID" value="MDJ1496688.1"/>
    <property type="molecule type" value="Genomic_DNA"/>
</dbReference>